<dbReference type="InterPro" id="IPR026033">
    <property type="entry name" value="Azg-like_bact_archaea"/>
</dbReference>
<comment type="similarity">
    <text evidence="2 8">Belongs to the nucleobase:cation symporter-2 (NCS2) (TC 2.A.40) family. Azg-like subfamily.</text>
</comment>
<keyword evidence="11" id="KW-1185">Reference proteome</keyword>
<feature type="transmembrane region" description="Helical" evidence="9">
    <location>
        <begin position="411"/>
        <end position="428"/>
    </location>
</feature>
<feature type="transmembrane region" description="Helical" evidence="9">
    <location>
        <begin position="129"/>
        <end position="148"/>
    </location>
</feature>
<feature type="transmembrane region" description="Helical" evidence="9">
    <location>
        <begin position="48"/>
        <end position="74"/>
    </location>
</feature>
<feature type="transmembrane region" description="Helical" evidence="9">
    <location>
        <begin position="374"/>
        <end position="399"/>
    </location>
</feature>
<protein>
    <submittedName>
        <fullName evidence="10">NCS2 family permease</fullName>
    </submittedName>
</protein>
<feature type="transmembrane region" description="Helical" evidence="9">
    <location>
        <begin position="340"/>
        <end position="362"/>
    </location>
</feature>
<feature type="transmembrane region" description="Helical" evidence="9">
    <location>
        <begin position="94"/>
        <end position="117"/>
    </location>
</feature>
<comment type="subcellular location">
    <subcellularLocation>
        <location evidence="1 8">Cell membrane</location>
        <topology evidence="1 8">Multi-pass membrane protein</topology>
    </subcellularLocation>
</comment>
<evidence type="ECO:0000256" key="5">
    <source>
        <dbReference type="ARBA" id="ARBA00022692"/>
    </source>
</evidence>
<dbReference type="InterPro" id="IPR006043">
    <property type="entry name" value="NCS2"/>
</dbReference>
<proteinExistence type="inferred from homology"/>
<sequence length="429" mass="44797">MLEKLFKLKQNQTSLKQEVIAGFTTFLTMAYILFVNPMMLADAGMDHGAVFVATCLAAAIGCIVMGVVANYPIALAPGMGLNAFFTYTVVGEMGYSWETALGAVFLSGICFMALSLARIREWIVNSIPMSLRLGIAAGIGLFLALLALQSSGIVVASPATLVTMGDITSFPALMATLGFFIIIALVQRGFKSAVIISILSITALGVIFGGVEYKGLVSTPPSIAPTFMAMDLSGALEISMLSVVFAFLFVDLFDTSGTLVAVAQRGGFLDDKGRLPRLNRALMADSTATIAGAVLGTSTTTSYIESTAGVSAGGRTGLTAVVVGLLFLAALFISPLAGMVPAYATAGTLFYVAILMMSGLVHVEWEDLTEAAPVVVVCILMPLTYSIATGIAFGFISYAAIKLMSGRYRDLTAGVVVLAALFVAKFAFA</sequence>
<evidence type="ECO:0000256" key="7">
    <source>
        <dbReference type="ARBA" id="ARBA00023136"/>
    </source>
</evidence>
<feature type="transmembrane region" description="Helical" evidence="9">
    <location>
        <begin position="238"/>
        <end position="262"/>
    </location>
</feature>
<evidence type="ECO:0000256" key="2">
    <source>
        <dbReference type="ARBA" id="ARBA00005697"/>
    </source>
</evidence>
<gene>
    <name evidence="10" type="ORF">L2725_08170</name>
</gene>
<name>A0ABT0N5N4_9GAMM</name>
<dbReference type="EMBL" id="JAKIKT010000002">
    <property type="protein sequence ID" value="MCL2913766.1"/>
    <property type="molecule type" value="Genomic_DNA"/>
</dbReference>
<evidence type="ECO:0000256" key="1">
    <source>
        <dbReference type="ARBA" id="ARBA00004651"/>
    </source>
</evidence>
<evidence type="ECO:0000313" key="11">
    <source>
        <dbReference type="Proteomes" id="UP001202831"/>
    </source>
</evidence>
<feature type="transmembrane region" description="Helical" evidence="9">
    <location>
        <begin position="20"/>
        <end position="41"/>
    </location>
</feature>
<dbReference type="InterPro" id="IPR045018">
    <property type="entry name" value="Azg-like"/>
</dbReference>
<dbReference type="Proteomes" id="UP001202831">
    <property type="component" value="Unassembled WGS sequence"/>
</dbReference>
<evidence type="ECO:0000256" key="4">
    <source>
        <dbReference type="ARBA" id="ARBA00022475"/>
    </source>
</evidence>
<feature type="transmembrane region" description="Helical" evidence="9">
    <location>
        <begin position="193"/>
        <end position="211"/>
    </location>
</feature>
<organism evidence="10 11">
    <name type="scientific">Shewanella corallii</name>
    <dbReference type="NCBI Taxonomy" id="560080"/>
    <lineage>
        <taxon>Bacteria</taxon>
        <taxon>Pseudomonadati</taxon>
        <taxon>Pseudomonadota</taxon>
        <taxon>Gammaproteobacteria</taxon>
        <taxon>Alteromonadales</taxon>
        <taxon>Shewanellaceae</taxon>
        <taxon>Shewanella</taxon>
    </lineage>
</organism>
<keyword evidence="4 8" id="KW-1003">Cell membrane</keyword>
<evidence type="ECO:0000313" key="10">
    <source>
        <dbReference type="EMBL" id="MCL2913766.1"/>
    </source>
</evidence>
<keyword evidence="3 8" id="KW-0813">Transport</keyword>
<dbReference type="PIRSF" id="PIRSF005353">
    <property type="entry name" value="PbuG"/>
    <property type="match status" value="1"/>
</dbReference>
<dbReference type="PANTHER" id="PTHR43337:SF1">
    <property type="entry name" value="XANTHINE_URACIL PERMEASE C887.17-RELATED"/>
    <property type="match status" value="1"/>
</dbReference>
<accession>A0ABT0N5N4</accession>
<keyword evidence="5 8" id="KW-0812">Transmembrane</keyword>
<comment type="caution">
    <text evidence="10">The sequence shown here is derived from an EMBL/GenBank/DDBJ whole genome shotgun (WGS) entry which is preliminary data.</text>
</comment>
<evidence type="ECO:0000256" key="3">
    <source>
        <dbReference type="ARBA" id="ARBA00022448"/>
    </source>
</evidence>
<feature type="transmembrane region" description="Helical" evidence="9">
    <location>
        <begin position="316"/>
        <end position="333"/>
    </location>
</feature>
<evidence type="ECO:0000256" key="9">
    <source>
        <dbReference type="SAM" id="Phobius"/>
    </source>
</evidence>
<evidence type="ECO:0000256" key="8">
    <source>
        <dbReference type="PIRNR" id="PIRNR005353"/>
    </source>
</evidence>
<dbReference type="RefSeq" id="WP_249248480.1">
    <property type="nucleotide sequence ID" value="NZ_JAKIKT010000002.1"/>
</dbReference>
<keyword evidence="6 8" id="KW-1133">Transmembrane helix</keyword>
<evidence type="ECO:0000256" key="6">
    <source>
        <dbReference type="ARBA" id="ARBA00022989"/>
    </source>
</evidence>
<dbReference type="PANTHER" id="PTHR43337">
    <property type="entry name" value="XANTHINE/URACIL PERMEASE C887.17-RELATED"/>
    <property type="match status" value="1"/>
</dbReference>
<feature type="transmembrane region" description="Helical" evidence="9">
    <location>
        <begin position="168"/>
        <end position="186"/>
    </location>
</feature>
<dbReference type="Pfam" id="PF00860">
    <property type="entry name" value="Xan_ur_permease"/>
    <property type="match status" value="1"/>
</dbReference>
<keyword evidence="7 8" id="KW-0472">Membrane</keyword>
<reference evidence="10 11" key="1">
    <citation type="submission" date="2022-01" db="EMBL/GenBank/DDBJ databases">
        <title>Whole genome-based taxonomy of the Shewanellaceae.</title>
        <authorList>
            <person name="Martin-Rodriguez A.J."/>
        </authorList>
    </citation>
    <scope>NUCLEOTIDE SEQUENCE [LARGE SCALE GENOMIC DNA]</scope>
    <source>
        <strain evidence="10 11">DSM 21332</strain>
    </source>
</reference>